<organism evidence="1 2">
    <name type="scientific">Sphingobacterium spiritivorum ATCC 33300</name>
    <dbReference type="NCBI Taxonomy" id="525372"/>
    <lineage>
        <taxon>Bacteria</taxon>
        <taxon>Pseudomonadati</taxon>
        <taxon>Bacteroidota</taxon>
        <taxon>Sphingobacteriia</taxon>
        <taxon>Sphingobacteriales</taxon>
        <taxon>Sphingobacteriaceae</taxon>
        <taxon>Sphingobacterium</taxon>
    </lineage>
</organism>
<gene>
    <name evidence="1" type="ORF">HMPREF0765_1233</name>
</gene>
<accession>C2FV77</accession>
<comment type="caution">
    <text evidence="1">The sequence shown here is derived from an EMBL/GenBank/DDBJ whole genome shotgun (WGS) entry which is preliminary data.</text>
</comment>
<sequence>MCRPTDSIRYKMKKITTFTLSFCTLFALLTVACQSDIPKEEYRKYKATHKNIKAYMNLRLGEHTFYGKYRIVYPGNAIDSGEVKGKVFNDTLMGDYRYKQYGWKENKIRPFILLQKGDSLIQGTGMELLYLGVFYFAPESISFDSPRFVFYPDH</sequence>
<evidence type="ECO:0000313" key="1">
    <source>
        <dbReference type="EMBL" id="EEI93200.1"/>
    </source>
</evidence>
<protein>
    <recommendedName>
        <fullName evidence="3">Lipoprotein</fullName>
    </recommendedName>
</protein>
<dbReference type="Proteomes" id="UP000006241">
    <property type="component" value="Unassembled WGS sequence"/>
</dbReference>
<dbReference type="AlphaFoldDB" id="C2FV77"/>
<dbReference type="HOGENOM" id="CLU_146675_0_0_10"/>
<evidence type="ECO:0000313" key="2">
    <source>
        <dbReference type="Proteomes" id="UP000006241"/>
    </source>
</evidence>
<reference evidence="1 2" key="1">
    <citation type="submission" date="2009-01" db="EMBL/GenBank/DDBJ databases">
        <authorList>
            <person name="Qin X."/>
            <person name="Bachman B."/>
            <person name="Battles P."/>
            <person name="Bell A."/>
            <person name="Bess C."/>
            <person name="Bickham C."/>
            <person name="Chaboub L."/>
            <person name="Chen D."/>
            <person name="Coyle M."/>
            <person name="Deiros D.R."/>
            <person name="Dinh H."/>
            <person name="Forbes L."/>
            <person name="Fowler G."/>
            <person name="Francisco L."/>
            <person name="Fu Q."/>
            <person name="Gubbala S."/>
            <person name="Hale W."/>
            <person name="Han Y."/>
            <person name="Hemphill L."/>
            <person name="Highlander S.K."/>
            <person name="Hirani K."/>
            <person name="Hogues M."/>
            <person name="Jackson L."/>
            <person name="Jakkamsetti A."/>
            <person name="Javaid M."/>
            <person name="Jiang H."/>
            <person name="Korchina V."/>
            <person name="Kovar C."/>
            <person name="Lara F."/>
            <person name="Lee S."/>
            <person name="Mata R."/>
            <person name="Mathew T."/>
            <person name="Moen C."/>
            <person name="Morales K."/>
            <person name="Munidasa M."/>
            <person name="Nazareth L."/>
            <person name="Ngo R."/>
            <person name="Nguyen L."/>
            <person name="Okwuonu G."/>
            <person name="Ongeri F."/>
            <person name="Patil S."/>
            <person name="Petrosino J."/>
            <person name="Pham C."/>
            <person name="Pham P."/>
            <person name="Pu L.-L."/>
            <person name="Puazo M."/>
            <person name="Raj R."/>
            <person name="Reid J."/>
            <person name="Rouhana J."/>
            <person name="Saada N."/>
            <person name="Shang Y."/>
            <person name="Simmons D."/>
            <person name="Thornton R."/>
            <person name="Warren J."/>
            <person name="Weissenberger G."/>
            <person name="Zhang J."/>
            <person name="Zhang L."/>
            <person name="Zhou C."/>
            <person name="Zhu D."/>
            <person name="Muzny D."/>
            <person name="Worley K."/>
            <person name="Gibbs R."/>
        </authorList>
    </citation>
    <scope>NUCLEOTIDE SEQUENCE [LARGE SCALE GENOMIC DNA]</scope>
    <source>
        <strain evidence="1 2">ATCC 33300</strain>
    </source>
</reference>
<dbReference type="EMBL" id="ACHB01000030">
    <property type="protein sequence ID" value="EEI93200.1"/>
    <property type="molecule type" value="Genomic_DNA"/>
</dbReference>
<proteinExistence type="predicted"/>
<evidence type="ECO:0008006" key="3">
    <source>
        <dbReference type="Google" id="ProtNLM"/>
    </source>
</evidence>
<name>C2FV77_SPHSI</name>
<dbReference type="PROSITE" id="PS51257">
    <property type="entry name" value="PROKAR_LIPOPROTEIN"/>
    <property type="match status" value="1"/>
</dbReference>